<evidence type="ECO:0000313" key="12">
    <source>
        <dbReference type="Proteomes" id="UP000664169"/>
    </source>
</evidence>
<dbReference type="GO" id="GO:0015793">
    <property type="term" value="P:glycerol transmembrane transport"/>
    <property type="evidence" value="ECO:0007669"/>
    <property type="project" value="TreeGrafter"/>
</dbReference>
<dbReference type="Gene3D" id="1.20.1250.20">
    <property type="entry name" value="MFS general substrate transporter like domains"/>
    <property type="match status" value="1"/>
</dbReference>
<feature type="transmembrane region" description="Helical" evidence="9">
    <location>
        <begin position="376"/>
        <end position="395"/>
    </location>
</feature>
<evidence type="ECO:0000256" key="6">
    <source>
        <dbReference type="ARBA" id="ARBA00023136"/>
    </source>
</evidence>
<dbReference type="Pfam" id="PF00083">
    <property type="entry name" value="Sugar_tr"/>
    <property type="match status" value="1"/>
</dbReference>
<feature type="compositionally biased region" description="Basic and acidic residues" evidence="8">
    <location>
        <begin position="527"/>
        <end position="545"/>
    </location>
</feature>
<feature type="domain" description="Major facilitator superfamily (MFS) profile" evidence="10">
    <location>
        <begin position="18"/>
        <end position="460"/>
    </location>
</feature>
<dbReference type="SUPFAM" id="SSF103473">
    <property type="entry name" value="MFS general substrate transporter"/>
    <property type="match status" value="1"/>
</dbReference>
<dbReference type="PROSITE" id="PS00217">
    <property type="entry name" value="SUGAR_TRANSPORT_2"/>
    <property type="match status" value="1"/>
</dbReference>
<dbReference type="InterPro" id="IPR005829">
    <property type="entry name" value="Sugar_transporter_CS"/>
</dbReference>
<evidence type="ECO:0000313" key="11">
    <source>
        <dbReference type="EMBL" id="CAF9912094.1"/>
    </source>
</evidence>
<dbReference type="EMBL" id="CAJPDQ010000007">
    <property type="protein sequence ID" value="CAF9912094.1"/>
    <property type="molecule type" value="Genomic_DNA"/>
</dbReference>
<feature type="compositionally biased region" description="Polar residues" evidence="8">
    <location>
        <begin position="512"/>
        <end position="525"/>
    </location>
</feature>
<feature type="transmembrane region" description="Helical" evidence="9">
    <location>
        <begin position="342"/>
        <end position="364"/>
    </location>
</feature>
<dbReference type="GO" id="GO:0016020">
    <property type="term" value="C:membrane"/>
    <property type="evidence" value="ECO:0007669"/>
    <property type="project" value="UniProtKB-SubCell"/>
</dbReference>
<comment type="similarity">
    <text evidence="2 7">Belongs to the major facilitator superfamily. Sugar transporter (TC 2.A.1.1) family.</text>
</comment>
<keyword evidence="6 9" id="KW-0472">Membrane</keyword>
<keyword evidence="3 7" id="KW-0813">Transport</keyword>
<proteinExistence type="inferred from homology"/>
<keyword evidence="4 9" id="KW-0812">Transmembrane</keyword>
<organism evidence="11 12">
    <name type="scientific">Gomphillus americanus</name>
    <dbReference type="NCBI Taxonomy" id="1940652"/>
    <lineage>
        <taxon>Eukaryota</taxon>
        <taxon>Fungi</taxon>
        <taxon>Dikarya</taxon>
        <taxon>Ascomycota</taxon>
        <taxon>Pezizomycotina</taxon>
        <taxon>Lecanoromycetes</taxon>
        <taxon>OSLEUM clade</taxon>
        <taxon>Ostropomycetidae</taxon>
        <taxon>Ostropales</taxon>
        <taxon>Graphidaceae</taxon>
        <taxon>Gomphilloideae</taxon>
        <taxon>Gomphillus</taxon>
    </lineage>
</organism>
<evidence type="ECO:0000259" key="10">
    <source>
        <dbReference type="PROSITE" id="PS50850"/>
    </source>
</evidence>
<feature type="transmembrane region" description="Helical" evidence="9">
    <location>
        <begin position="181"/>
        <end position="203"/>
    </location>
</feature>
<dbReference type="FunFam" id="1.20.1250.20:FF:000061">
    <property type="entry name" value="MFS sugar transporter"/>
    <property type="match status" value="1"/>
</dbReference>
<evidence type="ECO:0000256" key="9">
    <source>
        <dbReference type="SAM" id="Phobius"/>
    </source>
</evidence>
<feature type="transmembrane region" description="Helical" evidence="9">
    <location>
        <begin position="407"/>
        <end position="430"/>
    </location>
</feature>
<dbReference type="PROSITE" id="PS50850">
    <property type="entry name" value="MFS"/>
    <property type="match status" value="1"/>
</dbReference>
<accession>A0A8H3ET03</accession>
<evidence type="ECO:0000256" key="3">
    <source>
        <dbReference type="ARBA" id="ARBA00022448"/>
    </source>
</evidence>
<reference evidence="11" key="1">
    <citation type="submission" date="2021-03" db="EMBL/GenBank/DDBJ databases">
        <authorList>
            <person name="Tagirdzhanova G."/>
        </authorList>
    </citation>
    <scope>NUCLEOTIDE SEQUENCE</scope>
</reference>
<evidence type="ECO:0000256" key="8">
    <source>
        <dbReference type="SAM" id="MobiDB-lite"/>
    </source>
</evidence>
<dbReference type="Proteomes" id="UP000664169">
    <property type="component" value="Unassembled WGS sequence"/>
</dbReference>
<dbReference type="InterPro" id="IPR036259">
    <property type="entry name" value="MFS_trans_sf"/>
</dbReference>
<keyword evidence="12" id="KW-1185">Reference proteome</keyword>
<dbReference type="OrthoDB" id="6133115at2759"/>
<gene>
    <name evidence="11" type="ORF">GOMPHAMPRED_007552</name>
</gene>
<feature type="region of interest" description="Disordered" evidence="8">
    <location>
        <begin position="512"/>
        <end position="545"/>
    </location>
</feature>
<evidence type="ECO:0000256" key="5">
    <source>
        <dbReference type="ARBA" id="ARBA00022989"/>
    </source>
</evidence>
<keyword evidence="5 9" id="KW-1133">Transmembrane helix</keyword>
<feature type="transmembrane region" description="Helical" evidence="9">
    <location>
        <begin position="64"/>
        <end position="82"/>
    </location>
</feature>
<dbReference type="PANTHER" id="PTHR48022:SF69">
    <property type="entry name" value="SUGAR TRANSPORTER"/>
    <property type="match status" value="1"/>
</dbReference>
<evidence type="ECO:0000256" key="1">
    <source>
        <dbReference type="ARBA" id="ARBA00004141"/>
    </source>
</evidence>
<protein>
    <recommendedName>
        <fullName evidence="10">Major facilitator superfamily (MFS) profile domain-containing protein</fullName>
    </recommendedName>
</protein>
<feature type="transmembrane region" description="Helical" evidence="9">
    <location>
        <begin position="89"/>
        <end position="107"/>
    </location>
</feature>
<dbReference type="PANTHER" id="PTHR48022">
    <property type="entry name" value="PLASTIDIC GLUCOSE TRANSPORTER 4"/>
    <property type="match status" value="1"/>
</dbReference>
<dbReference type="InterPro" id="IPR020846">
    <property type="entry name" value="MFS_dom"/>
</dbReference>
<comment type="caution">
    <text evidence="11">The sequence shown here is derived from an EMBL/GenBank/DDBJ whole genome shotgun (WGS) entry which is preliminary data.</text>
</comment>
<comment type="subcellular location">
    <subcellularLocation>
        <location evidence="1">Membrane</location>
        <topology evidence="1">Multi-pass membrane protein</topology>
    </subcellularLocation>
</comment>
<evidence type="ECO:0000256" key="7">
    <source>
        <dbReference type="RuleBase" id="RU003346"/>
    </source>
</evidence>
<feature type="transmembrane region" description="Helical" evidence="9">
    <location>
        <begin position="311"/>
        <end position="333"/>
    </location>
</feature>
<dbReference type="NCBIfam" id="TIGR00879">
    <property type="entry name" value="SP"/>
    <property type="match status" value="1"/>
</dbReference>
<dbReference type="GO" id="GO:0005351">
    <property type="term" value="F:carbohydrate:proton symporter activity"/>
    <property type="evidence" value="ECO:0007669"/>
    <property type="project" value="TreeGrafter"/>
</dbReference>
<dbReference type="InterPro" id="IPR005828">
    <property type="entry name" value="MFS_sugar_transport-like"/>
</dbReference>
<feature type="transmembrane region" description="Helical" evidence="9">
    <location>
        <begin position="150"/>
        <end position="169"/>
    </location>
</feature>
<dbReference type="InterPro" id="IPR003663">
    <property type="entry name" value="Sugar/inositol_transpt"/>
</dbReference>
<evidence type="ECO:0000256" key="2">
    <source>
        <dbReference type="ARBA" id="ARBA00010992"/>
    </source>
</evidence>
<dbReference type="InterPro" id="IPR050360">
    <property type="entry name" value="MFS_Sugar_Transporters"/>
</dbReference>
<evidence type="ECO:0000256" key="4">
    <source>
        <dbReference type="ARBA" id="ARBA00022692"/>
    </source>
</evidence>
<dbReference type="PRINTS" id="PR00171">
    <property type="entry name" value="SUGRTRNSPORT"/>
</dbReference>
<sequence length="545" mass="59695">MAPPKYAGLSGKALSHAVSTIATTGFLLFGYDQGVMSGIISAPAFNNMFEATRDNPTMQGTVTAIYEIGCLFGAIFILWMGDIIGRRKAIMLGGAVMIIGVIIQVTAEANTTPLAQFIAGRVIMGVGNGINTSTIPTYQAECSQTKNRGLLICIEGGIIAFGSLLAYVVDYGASFGNADLTWRFPIAFQILFGLIVSVGMLFLPESPRWLLLHERHEEAAEVIAALRGWEVDSKETEGQIRVIQDSIRASGFEGRKYTPFSALITNGKTQHLRRMLLGASSQLMQQVGGCNAVIYFFPILFQTSLGTDHDFALKMGIVNMIVYSTFATTSWFIIERVGRRKLFLWGTVGQMTSMIITFTCLIPGTPGPAKGAAAGLFLYIASFGASWLPLPWLYPAEINPIRTRVKANAFSTCTNWAFNFLIVFVTPIMISNIHWGTYLFFAAVNACFIPAIYFFYPETAGRSLEEIDIIFAKGYVEKMSYVRAAKELPKLSDLEIEQEAIRYGLIQSGETFGSKNESGMGQESPSGDDRSSPIRGLVHDQEKIQ</sequence>
<feature type="transmembrane region" description="Helical" evidence="9">
    <location>
        <begin position="113"/>
        <end position="130"/>
    </location>
</feature>
<feature type="transmembrane region" description="Helical" evidence="9">
    <location>
        <begin position="436"/>
        <end position="456"/>
    </location>
</feature>
<feature type="transmembrane region" description="Helical" evidence="9">
    <location>
        <begin position="283"/>
        <end position="305"/>
    </location>
</feature>
<name>A0A8H3ET03_9LECA</name>
<dbReference type="AlphaFoldDB" id="A0A8H3ET03"/>